<accession>A0A2T2P2E3</accession>
<keyword evidence="1" id="KW-0732">Signal</keyword>
<protein>
    <recommendedName>
        <fullName evidence="4">Pullulan synthetase</fullName>
    </recommendedName>
</protein>
<feature type="chain" id="PRO_5015491850" description="Pullulan synthetase" evidence="1">
    <location>
        <begin position="21"/>
        <end position="170"/>
    </location>
</feature>
<evidence type="ECO:0000313" key="2">
    <source>
        <dbReference type="EMBL" id="PSN71841.1"/>
    </source>
</evidence>
<evidence type="ECO:0000256" key="1">
    <source>
        <dbReference type="SAM" id="SignalP"/>
    </source>
</evidence>
<sequence length="170" mass="18190">MQFFSSLSLLALLGASITTALPTELTNFLLVTSTDASPNTNSSNLKAVSATSLFRAPGEPSLILRLIGPGYNSLPNFTLTDGTLSTYSAYPQQIYYNSSHVEAKSELEFEAKAQTGGNIALDDAYLLTVDGEKEGWTVCDGPVETEVLFWKGEDAGCESVYLRAVTGAPY</sequence>
<evidence type="ECO:0008006" key="4">
    <source>
        <dbReference type="Google" id="ProtNLM"/>
    </source>
</evidence>
<name>A0A2T2P2E3_CORCC</name>
<organism evidence="2 3">
    <name type="scientific">Corynespora cassiicola Philippines</name>
    <dbReference type="NCBI Taxonomy" id="1448308"/>
    <lineage>
        <taxon>Eukaryota</taxon>
        <taxon>Fungi</taxon>
        <taxon>Dikarya</taxon>
        <taxon>Ascomycota</taxon>
        <taxon>Pezizomycotina</taxon>
        <taxon>Dothideomycetes</taxon>
        <taxon>Pleosporomycetidae</taxon>
        <taxon>Pleosporales</taxon>
        <taxon>Corynesporascaceae</taxon>
        <taxon>Corynespora</taxon>
    </lineage>
</organism>
<dbReference type="OrthoDB" id="5317242at2759"/>
<feature type="signal peptide" evidence="1">
    <location>
        <begin position="1"/>
        <end position="20"/>
    </location>
</feature>
<evidence type="ECO:0000313" key="3">
    <source>
        <dbReference type="Proteomes" id="UP000240883"/>
    </source>
</evidence>
<dbReference type="EMBL" id="KZ678130">
    <property type="protein sequence ID" value="PSN71841.1"/>
    <property type="molecule type" value="Genomic_DNA"/>
</dbReference>
<gene>
    <name evidence="2" type="ORF">BS50DRAFT_236681</name>
</gene>
<dbReference type="Proteomes" id="UP000240883">
    <property type="component" value="Unassembled WGS sequence"/>
</dbReference>
<dbReference type="AlphaFoldDB" id="A0A2T2P2E3"/>
<proteinExistence type="predicted"/>
<keyword evidence="3" id="KW-1185">Reference proteome</keyword>
<reference evidence="2 3" key="1">
    <citation type="journal article" date="2018" name="Front. Microbiol.">
        <title>Genome-Wide Analysis of Corynespora cassiicola Leaf Fall Disease Putative Effectors.</title>
        <authorList>
            <person name="Lopez D."/>
            <person name="Ribeiro S."/>
            <person name="Label P."/>
            <person name="Fumanal B."/>
            <person name="Venisse J.S."/>
            <person name="Kohler A."/>
            <person name="de Oliveira R.R."/>
            <person name="Labutti K."/>
            <person name="Lipzen A."/>
            <person name="Lail K."/>
            <person name="Bauer D."/>
            <person name="Ohm R.A."/>
            <person name="Barry K.W."/>
            <person name="Spatafora J."/>
            <person name="Grigoriev I.V."/>
            <person name="Martin F.M."/>
            <person name="Pujade-Renaud V."/>
        </authorList>
    </citation>
    <scope>NUCLEOTIDE SEQUENCE [LARGE SCALE GENOMIC DNA]</scope>
    <source>
        <strain evidence="2 3">Philippines</strain>
    </source>
</reference>